<gene>
    <name evidence="2" type="ORF">O8C76_02580</name>
</gene>
<keyword evidence="1" id="KW-0472">Membrane</keyword>
<dbReference type="AlphaFoldDB" id="A0AAW7PWN2"/>
<reference evidence="2" key="2">
    <citation type="journal article" date="2023" name="Microorganisms">
        <title>Genomic Characterization of Arcobacter butzleri Strains Isolated from Various Sources in Lithuania.</title>
        <authorList>
            <person name="Uljanovas D."/>
            <person name="Golz G."/>
            <person name="Fleischmann S."/>
            <person name="Kudirkiene E."/>
            <person name="Kasetiene N."/>
            <person name="Grineviciene A."/>
            <person name="Tamuleviciene E."/>
            <person name="Aksomaitiene J."/>
            <person name="Alter T."/>
            <person name="Malakauskas M."/>
        </authorList>
    </citation>
    <scope>NUCLEOTIDE SEQUENCE</scope>
    <source>
        <strain evidence="2">RCM69</strain>
    </source>
</reference>
<comment type="caution">
    <text evidence="2">The sequence shown here is derived from an EMBL/GenBank/DDBJ whole genome shotgun (WGS) entry which is preliminary data.</text>
</comment>
<protein>
    <recommendedName>
        <fullName evidence="4">DUF304 domain-containing protein</fullName>
    </recommendedName>
</protein>
<accession>A0AAW7PWN2</accession>
<evidence type="ECO:0000256" key="1">
    <source>
        <dbReference type="SAM" id="Phobius"/>
    </source>
</evidence>
<evidence type="ECO:0000313" key="2">
    <source>
        <dbReference type="EMBL" id="MDN5069914.1"/>
    </source>
</evidence>
<proteinExistence type="predicted"/>
<reference evidence="2" key="1">
    <citation type="submission" date="2022-12" db="EMBL/GenBank/DDBJ databases">
        <authorList>
            <person name="Uljanovas D."/>
        </authorList>
    </citation>
    <scope>NUCLEOTIDE SEQUENCE</scope>
    <source>
        <strain evidence="2">RCM69</strain>
    </source>
</reference>
<dbReference type="RefSeq" id="WP_301372106.1">
    <property type="nucleotide sequence ID" value="NZ_JAPZCX010000003.1"/>
</dbReference>
<feature type="transmembrane region" description="Helical" evidence="1">
    <location>
        <begin position="99"/>
        <end position="120"/>
    </location>
</feature>
<feature type="transmembrane region" description="Helical" evidence="1">
    <location>
        <begin position="67"/>
        <end position="87"/>
    </location>
</feature>
<evidence type="ECO:0000313" key="3">
    <source>
        <dbReference type="Proteomes" id="UP001170288"/>
    </source>
</evidence>
<organism evidence="2 3">
    <name type="scientific">Aliarcobacter butzleri</name>
    <dbReference type="NCBI Taxonomy" id="28197"/>
    <lineage>
        <taxon>Bacteria</taxon>
        <taxon>Pseudomonadati</taxon>
        <taxon>Campylobacterota</taxon>
        <taxon>Epsilonproteobacteria</taxon>
        <taxon>Campylobacterales</taxon>
        <taxon>Arcobacteraceae</taxon>
        <taxon>Aliarcobacter</taxon>
    </lineage>
</organism>
<name>A0AAW7PWN2_9BACT</name>
<evidence type="ECO:0008006" key="4">
    <source>
        <dbReference type="Google" id="ProtNLM"/>
    </source>
</evidence>
<dbReference type="EMBL" id="JAPZCX010000003">
    <property type="protein sequence ID" value="MDN5069914.1"/>
    <property type="molecule type" value="Genomic_DNA"/>
</dbReference>
<keyword evidence="1" id="KW-0812">Transmembrane</keyword>
<keyword evidence="1" id="KW-1133">Transmembrane helix</keyword>
<sequence length="200" mass="23945">MYEQNFDFRNSNNEFSENSKIIDNKGAHIQNQNNIFNSYTIFRPFKLENSAETKIEIRKQFLDNQNIRFYAFFSLVFVMTIFYIFDFEILGFNLDLESFIILLGYVSLLIFNFFTFSIIFNKGELEIEENKILIKFRKNQKEIEYSQIRSILKQTTMVGHIIYIFKEDNIQPYLQFNVDSIHTALTIEQLIISKITNIRN</sequence>
<dbReference type="Proteomes" id="UP001170288">
    <property type="component" value="Unassembled WGS sequence"/>
</dbReference>